<keyword evidence="15" id="KW-1185">Reference proteome</keyword>
<dbReference type="PANTHER" id="PTHR24421:SF37">
    <property type="entry name" value="SENSOR HISTIDINE KINASE NARS"/>
    <property type="match status" value="1"/>
</dbReference>
<evidence type="ECO:0000256" key="12">
    <source>
        <dbReference type="SAM" id="SignalP"/>
    </source>
</evidence>
<keyword evidence="8 11" id="KW-0472">Membrane</keyword>
<feature type="coiled-coil region" evidence="10">
    <location>
        <begin position="311"/>
        <end position="381"/>
    </location>
</feature>
<evidence type="ECO:0000259" key="13">
    <source>
        <dbReference type="PROSITE" id="PS50109"/>
    </source>
</evidence>
<keyword evidence="12" id="KW-0732">Signal</keyword>
<keyword evidence="7" id="KW-0902">Two-component regulatory system</keyword>
<dbReference type="SUPFAM" id="SSF48452">
    <property type="entry name" value="TPR-like"/>
    <property type="match status" value="2"/>
</dbReference>
<dbReference type="InterPro" id="IPR036890">
    <property type="entry name" value="HATPase_C_sf"/>
</dbReference>
<name>A0ABT4UKC3_9BACT</name>
<accession>A0ABT4UKC3</accession>
<evidence type="ECO:0000256" key="11">
    <source>
        <dbReference type="SAM" id="Phobius"/>
    </source>
</evidence>
<dbReference type="InterPro" id="IPR050482">
    <property type="entry name" value="Sensor_HK_TwoCompSys"/>
</dbReference>
<feature type="repeat" description="TPR" evidence="9">
    <location>
        <begin position="182"/>
        <end position="215"/>
    </location>
</feature>
<comment type="caution">
    <text evidence="14">The sequence shown here is derived from an EMBL/GenBank/DDBJ whole genome shotgun (WGS) entry which is preliminary data.</text>
</comment>
<feature type="chain" id="PRO_5046704335" evidence="12">
    <location>
        <begin position="20"/>
        <end position="585"/>
    </location>
</feature>
<reference evidence="14 15" key="1">
    <citation type="submission" date="2022-12" db="EMBL/GenBank/DDBJ databases">
        <title>Chitinophagaceae gen. sp. nov., a new member of the family Chitinophagaceae, isolated from soil in a chemical factory.</title>
        <authorList>
            <person name="Ke Z."/>
        </authorList>
    </citation>
    <scope>NUCLEOTIDE SEQUENCE [LARGE SCALE GENOMIC DNA]</scope>
    <source>
        <strain evidence="14 15">LY-5</strain>
    </source>
</reference>
<dbReference type="InterPro" id="IPR011712">
    <property type="entry name" value="Sig_transdc_His_kin_sub3_dim/P"/>
</dbReference>
<keyword evidence="2" id="KW-1003">Cell membrane</keyword>
<dbReference type="Proteomes" id="UP001210231">
    <property type="component" value="Unassembled WGS sequence"/>
</dbReference>
<comment type="subcellular location">
    <subcellularLocation>
        <location evidence="1">Cell membrane</location>
        <topology evidence="1">Multi-pass membrane protein</topology>
    </subcellularLocation>
</comment>
<dbReference type="SUPFAM" id="SSF55874">
    <property type="entry name" value="ATPase domain of HSP90 chaperone/DNA topoisomerase II/histidine kinase"/>
    <property type="match status" value="1"/>
</dbReference>
<feature type="domain" description="Histidine kinase" evidence="13">
    <location>
        <begin position="390"/>
        <end position="585"/>
    </location>
</feature>
<keyword evidence="9" id="KW-0802">TPR repeat</keyword>
<evidence type="ECO:0000256" key="7">
    <source>
        <dbReference type="ARBA" id="ARBA00023012"/>
    </source>
</evidence>
<evidence type="ECO:0000313" key="14">
    <source>
        <dbReference type="EMBL" id="MDA3615294.1"/>
    </source>
</evidence>
<dbReference type="SMART" id="SM00028">
    <property type="entry name" value="TPR"/>
    <property type="match status" value="5"/>
</dbReference>
<keyword evidence="5 14" id="KW-0418">Kinase</keyword>
<dbReference type="Gene3D" id="1.25.40.10">
    <property type="entry name" value="Tetratricopeptide repeat domain"/>
    <property type="match status" value="3"/>
</dbReference>
<dbReference type="PROSITE" id="PS50109">
    <property type="entry name" value="HIS_KIN"/>
    <property type="match status" value="1"/>
</dbReference>
<dbReference type="InterPro" id="IPR019734">
    <property type="entry name" value="TPR_rpt"/>
</dbReference>
<dbReference type="PROSITE" id="PS50005">
    <property type="entry name" value="TPR"/>
    <property type="match status" value="3"/>
</dbReference>
<feature type="transmembrane region" description="Helical" evidence="11">
    <location>
        <begin position="339"/>
        <end position="358"/>
    </location>
</feature>
<evidence type="ECO:0000256" key="1">
    <source>
        <dbReference type="ARBA" id="ARBA00004651"/>
    </source>
</evidence>
<proteinExistence type="predicted"/>
<evidence type="ECO:0000313" key="15">
    <source>
        <dbReference type="Proteomes" id="UP001210231"/>
    </source>
</evidence>
<evidence type="ECO:0000256" key="6">
    <source>
        <dbReference type="ARBA" id="ARBA00022989"/>
    </source>
</evidence>
<evidence type="ECO:0000256" key="4">
    <source>
        <dbReference type="ARBA" id="ARBA00022692"/>
    </source>
</evidence>
<evidence type="ECO:0000256" key="5">
    <source>
        <dbReference type="ARBA" id="ARBA00022777"/>
    </source>
</evidence>
<dbReference type="InterPro" id="IPR005467">
    <property type="entry name" value="His_kinase_dom"/>
</dbReference>
<dbReference type="Pfam" id="PF07730">
    <property type="entry name" value="HisKA_3"/>
    <property type="match status" value="1"/>
</dbReference>
<evidence type="ECO:0000256" key="8">
    <source>
        <dbReference type="ARBA" id="ARBA00023136"/>
    </source>
</evidence>
<dbReference type="RefSeq" id="WP_407031619.1">
    <property type="nucleotide sequence ID" value="NZ_JAQGEF010000011.1"/>
</dbReference>
<organism evidence="14 15">
    <name type="scientific">Polluticaenibacter yanchengensis</name>
    <dbReference type="NCBI Taxonomy" id="3014562"/>
    <lineage>
        <taxon>Bacteria</taxon>
        <taxon>Pseudomonadati</taxon>
        <taxon>Bacteroidota</taxon>
        <taxon>Chitinophagia</taxon>
        <taxon>Chitinophagales</taxon>
        <taxon>Chitinophagaceae</taxon>
        <taxon>Polluticaenibacter</taxon>
    </lineage>
</organism>
<gene>
    <name evidence="14" type="ORF">O3P16_10785</name>
</gene>
<protein>
    <submittedName>
        <fullName evidence="14">Sensor histidine kinase</fullName>
    </submittedName>
</protein>
<evidence type="ECO:0000256" key="10">
    <source>
        <dbReference type="SAM" id="Coils"/>
    </source>
</evidence>
<evidence type="ECO:0000256" key="2">
    <source>
        <dbReference type="ARBA" id="ARBA00022475"/>
    </source>
</evidence>
<dbReference type="Gene3D" id="1.20.5.1930">
    <property type="match status" value="1"/>
</dbReference>
<dbReference type="EMBL" id="JAQGEF010000011">
    <property type="protein sequence ID" value="MDA3615294.1"/>
    <property type="molecule type" value="Genomic_DNA"/>
</dbReference>
<dbReference type="PROSITE" id="PS50293">
    <property type="entry name" value="TPR_REGION"/>
    <property type="match status" value="1"/>
</dbReference>
<dbReference type="InterPro" id="IPR003594">
    <property type="entry name" value="HATPase_dom"/>
</dbReference>
<dbReference type="Pfam" id="PF13424">
    <property type="entry name" value="TPR_12"/>
    <property type="match status" value="3"/>
</dbReference>
<feature type="repeat" description="TPR" evidence="9">
    <location>
        <begin position="142"/>
        <end position="175"/>
    </location>
</feature>
<dbReference type="Gene3D" id="3.30.565.10">
    <property type="entry name" value="Histidine kinase-like ATPase, C-terminal domain"/>
    <property type="match status" value="1"/>
</dbReference>
<keyword evidence="6 11" id="KW-1133">Transmembrane helix</keyword>
<dbReference type="PANTHER" id="PTHR24421">
    <property type="entry name" value="NITRATE/NITRITE SENSOR PROTEIN NARX-RELATED"/>
    <property type="match status" value="1"/>
</dbReference>
<keyword evidence="4 11" id="KW-0812">Transmembrane</keyword>
<evidence type="ECO:0000256" key="3">
    <source>
        <dbReference type="ARBA" id="ARBA00022679"/>
    </source>
</evidence>
<dbReference type="GO" id="GO:0016301">
    <property type="term" value="F:kinase activity"/>
    <property type="evidence" value="ECO:0007669"/>
    <property type="project" value="UniProtKB-KW"/>
</dbReference>
<keyword evidence="3" id="KW-0808">Transferase</keyword>
<dbReference type="InterPro" id="IPR011990">
    <property type="entry name" value="TPR-like_helical_dom_sf"/>
</dbReference>
<feature type="repeat" description="TPR" evidence="9">
    <location>
        <begin position="62"/>
        <end position="95"/>
    </location>
</feature>
<keyword evidence="10" id="KW-0175">Coiled coil</keyword>
<sequence>MKQILLLITTLILSFVSMSQTGKDYLELGIAEYKKGNYDIASKYLDSCITEAKKTHNEANELKALNNLGNIESDKGNNLKAVEYYQKALKVADKLNDQKYIAHINKNIGALYASLKRFDESLKYYYVAEKAAVNFNDSLLIADCHNNIGIIYEQQQKFDEAITRYDKALEIYEKLRSNDGLAMTFSNLAIVYKLKKNYEKAIEFNKKSLALSQANGDKWAEAATLNNIGNLYGILGKNDLYNEFSLKSLAIAKEIKANEIIYTVYENLADVNFKLSNYAKAYEYQKLFAAAKDSFNNIEVNKQFSELNIKYETEKKEKALAETKLKLTKEEVDSKQKNLWLIILIGLVLILLIVFRSFRIKSRLKQEKLNLQNKLLEEQTLAKIQQQRLEISSELHDSLGAQLTFVNNVLDGIKVKPEKLDEDTSKKIDILSDLSGNAVLELRNTIWALNTDDILLSGLKNKMLNFRKNAAEANENIQFQFNFDITHDVKLNTKQAINIFRLFQEVLNNAIKHAHASNINTAITQKDDQLEIIIEDDGVGFDWDKNKTQSYGLSNIQQRVALINGSLKVKTGPGKGTHYNIIINL</sequence>
<feature type="signal peptide" evidence="12">
    <location>
        <begin position="1"/>
        <end position="19"/>
    </location>
</feature>
<dbReference type="CDD" id="cd16917">
    <property type="entry name" value="HATPase_UhpB-NarQ-NarX-like"/>
    <property type="match status" value="1"/>
</dbReference>
<dbReference type="Pfam" id="PF02518">
    <property type="entry name" value="HATPase_c"/>
    <property type="match status" value="1"/>
</dbReference>
<evidence type="ECO:0000256" key="9">
    <source>
        <dbReference type="PROSITE-ProRule" id="PRU00339"/>
    </source>
</evidence>